<dbReference type="GO" id="GO:0006355">
    <property type="term" value="P:regulation of DNA-templated transcription"/>
    <property type="evidence" value="ECO:0007669"/>
    <property type="project" value="UniProtKB-UniRule"/>
</dbReference>
<accession>A0AAD5IRF4</accession>
<reference evidence="3" key="2">
    <citation type="submission" date="2023-02" db="EMBL/GenBank/DDBJ databases">
        <authorList>
            <person name="Swenson N.G."/>
            <person name="Wegrzyn J.L."/>
            <person name="Mcevoy S.L."/>
        </authorList>
    </citation>
    <scope>NUCLEOTIDE SEQUENCE</scope>
    <source>
        <strain evidence="3">91603</strain>
        <tissue evidence="3">Leaf</tissue>
    </source>
</reference>
<comment type="function">
    <text evidence="1">Putative transcription activator involved in regulating light control of development.</text>
</comment>
<evidence type="ECO:0000259" key="2">
    <source>
        <dbReference type="Pfam" id="PF10551"/>
    </source>
</evidence>
<dbReference type="GO" id="GO:0008270">
    <property type="term" value="F:zinc ion binding"/>
    <property type="evidence" value="ECO:0007669"/>
    <property type="project" value="UniProtKB-UniRule"/>
</dbReference>
<keyword evidence="1" id="KW-0863">Zinc-finger</keyword>
<gene>
    <name evidence="3" type="ORF">LWI28_023162</name>
</gene>
<dbReference type="InterPro" id="IPR018289">
    <property type="entry name" value="MULE_transposase_dom"/>
</dbReference>
<comment type="subcellular location">
    <subcellularLocation>
        <location evidence="1">Nucleus</location>
    </subcellularLocation>
</comment>
<keyword evidence="4" id="KW-1185">Reference proteome</keyword>
<dbReference type="PANTHER" id="PTHR31669">
    <property type="entry name" value="PROTEIN FAR1-RELATED SEQUENCE 10-RELATED"/>
    <property type="match status" value="1"/>
</dbReference>
<name>A0AAD5IRF4_ACENE</name>
<evidence type="ECO:0000313" key="3">
    <source>
        <dbReference type="EMBL" id="KAI9174819.1"/>
    </source>
</evidence>
<protein>
    <recommendedName>
        <fullName evidence="1">Protein FAR1-RELATED SEQUENCE</fullName>
    </recommendedName>
</protein>
<sequence>MDLDEVGRLKNVFRVNARSRAVITFVSTYLTNKYDMPFAAFVGVNHNGQSILFGCGLISNEDIETYVWLFNSWLTCMFYRAPMAIITDQDKAMQNAIEILCQCKT</sequence>
<keyword evidence="1" id="KW-0479">Metal-binding</keyword>
<dbReference type="InterPro" id="IPR031052">
    <property type="entry name" value="FHY3/FAR1"/>
</dbReference>
<evidence type="ECO:0000256" key="1">
    <source>
        <dbReference type="RuleBase" id="RU367018"/>
    </source>
</evidence>
<evidence type="ECO:0000313" key="4">
    <source>
        <dbReference type="Proteomes" id="UP001064489"/>
    </source>
</evidence>
<reference evidence="3" key="1">
    <citation type="journal article" date="2022" name="Plant J.">
        <title>Strategies of tolerance reflected in two North American maple genomes.</title>
        <authorList>
            <person name="McEvoy S.L."/>
            <person name="Sezen U.U."/>
            <person name="Trouern-Trend A."/>
            <person name="McMahon S.M."/>
            <person name="Schaberg P.G."/>
            <person name="Yang J."/>
            <person name="Wegrzyn J.L."/>
            <person name="Swenson N.G."/>
        </authorList>
    </citation>
    <scope>NUCLEOTIDE SEQUENCE</scope>
    <source>
        <strain evidence="3">91603</strain>
    </source>
</reference>
<dbReference type="AlphaFoldDB" id="A0AAD5IRF4"/>
<dbReference type="EMBL" id="JAJSOW010000103">
    <property type="protein sequence ID" value="KAI9174819.1"/>
    <property type="molecule type" value="Genomic_DNA"/>
</dbReference>
<dbReference type="Pfam" id="PF10551">
    <property type="entry name" value="MULE"/>
    <property type="match status" value="1"/>
</dbReference>
<comment type="caution">
    <text evidence="3">The sequence shown here is derived from an EMBL/GenBank/DDBJ whole genome shotgun (WGS) entry which is preliminary data.</text>
</comment>
<keyword evidence="1" id="KW-0862">Zinc</keyword>
<feature type="domain" description="MULE transposase" evidence="2">
    <location>
        <begin position="22"/>
        <end position="98"/>
    </location>
</feature>
<comment type="similarity">
    <text evidence="1">Belongs to the FHY3/FAR1 family.</text>
</comment>
<dbReference type="GO" id="GO:0005634">
    <property type="term" value="C:nucleus"/>
    <property type="evidence" value="ECO:0007669"/>
    <property type="project" value="UniProtKB-SubCell"/>
</dbReference>
<dbReference type="Proteomes" id="UP001064489">
    <property type="component" value="Chromosome 8"/>
</dbReference>
<keyword evidence="1" id="KW-0539">Nucleus</keyword>
<proteinExistence type="inferred from homology"/>
<dbReference type="PANTHER" id="PTHR31669:SF283">
    <property type="entry name" value="PROTEIN FAR1-RELATED SEQUENCE"/>
    <property type="match status" value="1"/>
</dbReference>
<organism evidence="3 4">
    <name type="scientific">Acer negundo</name>
    <name type="common">Box elder</name>
    <dbReference type="NCBI Taxonomy" id="4023"/>
    <lineage>
        <taxon>Eukaryota</taxon>
        <taxon>Viridiplantae</taxon>
        <taxon>Streptophyta</taxon>
        <taxon>Embryophyta</taxon>
        <taxon>Tracheophyta</taxon>
        <taxon>Spermatophyta</taxon>
        <taxon>Magnoliopsida</taxon>
        <taxon>eudicotyledons</taxon>
        <taxon>Gunneridae</taxon>
        <taxon>Pentapetalae</taxon>
        <taxon>rosids</taxon>
        <taxon>malvids</taxon>
        <taxon>Sapindales</taxon>
        <taxon>Sapindaceae</taxon>
        <taxon>Hippocastanoideae</taxon>
        <taxon>Acereae</taxon>
        <taxon>Acer</taxon>
    </lineage>
</organism>